<dbReference type="AlphaFoldDB" id="A0A414J9Z7"/>
<gene>
    <name evidence="1" type="ORF">DW740_03195</name>
</gene>
<dbReference type="EMBL" id="QSKF01000002">
    <property type="protein sequence ID" value="RHE41331.1"/>
    <property type="molecule type" value="Genomic_DNA"/>
</dbReference>
<protein>
    <submittedName>
        <fullName evidence="1">Uncharacterized protein</fullName>
    </submittedName>
</protein>
<evidence type="ECO:0000313" key="1">
    <source>
        <dbReference type="EMBL" id="RHE41331.1"/>
    </source>
</evidence>
<reference evidence="1 2" key="1">
    <citation type="submission" date="2018-08" db="EMBL/GenBank/DDBJ databases">
        <title>A genome reference for cultivated species of the human gut microbiota.</title>
        <authorList>
            <person name="Zou Y."/>
            <person name="Xue W."/>
            <person name="Luo G."/>
        </authorList>
    </citation>
    <scope>NUCLEOTIDE SEQUENCE [LARGE SCALE GENOMIC DNA]</scope>
    <source>
        <strain evidence="1 2">AM28-23</strain>
    </source>
</reference>
<organism evidence="1 2">
    <name type="scientific">Blautia obeum</name>
    <dbReference type="NCBI Taxonomy" id="40520"/>
    <lineage>
        <taxon>Bacteria</taxon>
        <taxon>Bacillati</taxon>
        <taxon>Bacillota</taxon>
        <taxon>Clostridia</taxon>
        <taxon>Lachnospirales</taxon>
        <taxon>Lachnospiraceae</taxon>
        <taxon>Blautia</taxon>
    </lineage>
</organism>
<sequence>MAQKRCNCRIHALMAQFFYEHRCLDGCFRKVRKSADELCKILDCMSSPKPKDKEKKKEK</sequence>
<accession>A0A414J9Z7</accession>
<proteinExistence type="predicted"/>
<dbReference type="RefSeq" id="WP_118049050.1">
    <property type="nucleotide sequence ID" value="NZ_CABJFK010000002.1"/>
</dbReference>
<comment type="caution">
    <text evidence="1">The sequence shown here is derived from an EMBL/GenBank/DDBJ whole genome shotgun (WGS) entry which is preliminary data.</text>
</comment>
<evidence type="ECO:0000313" key="2">
    <source>
        <dbReference type="Proteomes" id="UP000283745"/>
    </source>
</evidence>
<name>A0A414J9Z7_9FIRM</name>
<dbReference type="Proteomes" id="UP000283745">
    <property type="component" value="Unassembled WGS sequence"/>
</dbReference>